<dbReference type="EMBL" id="JN371769">
    <property type="protein sequence ID" value="AFD02916.1"/>
    <property type="molecule type" value="Genomic_DNA"/>
</dbReference>
<dbReference type="GeneID" id="14005340"/>
<keyword evidence="2" id="KW-1185">Reference proteome</keyword>
<dbReference type="KEGG" id="vg:14005340"/>
<proteinExistence type="predicted"/>
<evidence type="ECO:0000313" key="2">
    <source>
        <dbReference type="Proteomes" id="UP000007597"/>
    </source>
</evidence>
<protein>
    <submittedName>
        <fullName evidence="1">Uncharacterized protein</fullName>
    </submittedName>
</protein>
<accession>H8ZN55</accession>
<organism evidence="1 2">
    <name type="scientific">Synechococcus phage metaG-MbCM1</name>
    <dbReference type="NCBI Taxonomy" id="1079999"/>
    <lineage>
        <taxon>Viruses</taxon>
        <taxon>Duplodnaviria</taxon>
        <taxon>Heunggongvirae</taxon>
        <taxon>Uroviricota</taxon>
        <taxon>Caudoviricetes</taxon>
        <taxon>Pantevenvirales</taxon>
        <taxon>Kyanoviridae</taxon>
        <taxon>Galenevirus</taxon>
        <taxon>Galenevirus mbcm1</taxon>
    </lineage>
</organism>
<dbReference type="OrthoDB" id="29230at10239"/>
<dbReference type="RefSeq" id="YP_007001567.1">
    <property type="nucleotide sequence ID" value="NC_019443.1"/>
</dbReference>
<reference evidence="1 2" key="1">
    <citation type="submission" date="2011-07" db="EMBL/GenBank/DDBJ databases">
        <title>Viral Tagging: a high-throughput approach to explore virus-host interactions.</title>
        <authorList>
            <person name="Deng L."/>
            <person name="Sullivan M.B."/>
            <person name="Poulos B."/>
            <person name="Ignacio Espinoza J.C."/>
        </authorList>
    </citation>
    <scope>NUCLEOTIDE SEQUENCE [LARGE SCALE GENOMIC DNA]</scope>
</reference>
<sequence length="52" mass="6167">MTQVPISFDEAYQMTRLYDTLRDMDFELTDNQIAVFDKLLDIRKYVKSEGDS</sequence>
<name>H8ZN55_9CAUD</name>
<dbReference type="Proteomes" id="UP000007597">
    <property type="component" value="Segment"/>
</dbReference>
<evidence type="ECO:0000313" key="1">
    <source>
        <dbReference type="EMBL" id="AFD02916.1"/>
    </source>
</evidence>